<protein>
    <submittedName>
        <fullName evidence="1">Uncharacterized protein</fullName>
    </submittedName>
</protein>
<accession>A0A024GI51</accession>
<organism evidence="1 2">
    <name type="scientific">Albugo candida</name>
    <dbReference type="NCBI Taxonomy" id="65357"/>
    <lineage>
        <taxon>Eukaryota</taxon>
        <taxon>Sar</taxon>
        <taxon>Stramenopiles</taxon>
        <taxon>Oomycota</taxon>
        <taxon>Peronosporomycetes</taxon>
        <taxon>Albuginales</taxon>
        <taxon>Albuginaceae</taxon>
        <taxon>Albugo</taxon>
    </lineage>
</organism>
<dbReference type="AlphaFoldDB" id="A0A024GI51"/>
<sequence>MDILRISPTKAEISKERAFEVYPSKINQMQWNLQITKLRWSTFRKKLEVDWNVLRGTEQMEFSSQDIFMAPSGWKIHQEEAPNAVLSIHVKSSENVVFKVKLSEITHYSEDNKWKLGYKQLQRHKVQFIKSGQEFRIVVREDMASEEPSTSTAFK</sequence>
<reference evidence="1 2" key="1">
    <citation type="submission" date="2012-05" db="EMBL/GenBank/DDBJ databases">
        <title>Recombination and specialization in a pathogen metapopulation.</title>
        <authorList>
            <person name="Gardiner A."/>
            <person name="Kemen E."/>
            <person name="Schultz-Larsen T."/>
            <person name="MacLean D."/>
            <person name="Van Oosterhout C."/>
            <person name="Jones J.D.G."/>
        </authorList>
    </citation>
    <scope>NUCLEOTIDE SEQUENCE [LARGE SCALE GENOMIC DNA]</scope>
    <source>
        <strain evidence="1 2">Ac Nc2</strain>
    </source>
</reference>
<gene>
    <name evidence="1" type="ORF">BN9_073490</name>
</gene>
<dbReference type="EMBL" id="CAIX01000126">
    <property type="protein sequence ID" value="CCI46420.1"/>
    <property type="molecule type" value="Genomic_DNA"/>
</dbReference>
<comment type="caution">
    <text evidence="1">The sequence shown here is derived from an EMBL/GenBank/DDBJ whole genome shotgun (WGS) entry which is preliminary data.</text>
</comment>
<proteinExistence type="predicted"/>
<keyword evidence="2" id="KW-1185">Reference proteome</keyword>
<name>A0A024GI51_9STRA</name>
<dbReference type="Proteomes" id="UP000053237">
    <property type="component" value="Unassembled WGS sequence"/>
</dbReference>
<evidence type="ECO:0000313" key="1">
    <source>
        <dbReference type="EMBL" id="CCI46420.1"/>
    </source>
</evidence>
<dbReference type="InParanoid" id="A0A024GI51"/>
<evidence type="ECO:0000313" key="2">
    <source>
        <dbReference type="Proteomes" id="UP000053237"/>
    </source>
</evidence>